<reference evidence="15" key="2">
    <citation type="submission" date="2023-07" db="EMBL/GenBank/DDBJ databases">
        <authorList>
            <consortium name="Lawrence Berkeley National Laboratory"/>
            <person name="Haridas S."/>
            <person name="Hensen N."/>
            <person name="Bonometti L."/>
            <person name="Westerberg I."/>
            <person name="Brannstrom I.O."/>
            <person name="Guillou S."/>
            <person name="Cros-Aarteil S."/>
            <person name="Calhoun S."/>
            <person name="Kuo A."/>
            <person name="Mondo S."/>
            <person name="Pangilinan J."/>
            <person name="Riley R."/>
            <person name="LaButti K."/>
            <person name="Andreopoulos B."/>
            <person name="Lipzen A."/>
            <person name="Chen C."/>
            <person name="Yanf M."/>
            <person name="Daum C."/>
            <person name="Ng V."/>
            <person name="Clum A."/>
            <person name="Steindorff A."/>
            <person name="Ohm R."/>
            <person name="Martin F."/>
            <person name="Silar P."/>
            <person name="Natvig D."/>
            <person name="Lalanne C."/>
            <person name="Gautier V."/>
            <person name="Ament-velasquez S.L."/>
            <person name="Kruys A."/>
            <person name="Hutchinson M.I."/>
            <person name="Powell A.J."/>
            <person name="Barry K."/>
            <person name="Miller A.N."/>
            <person name="Grigoriev I.V."/>
            <person name="Debuchy R."/>
            <person name="Gladieux P."/>
            <person name="Thoren M.H."/>
            <person name="Johannesson H."/>
        </authorList>
    </citation>
    <scope>NUCLEOTIDE SEQUENCE</scope>
    <source>
        <strain evidence="15">FGSC 1904</strain>
    </source>
</reference>
<reference evidence="15" key="1">
    <citation type="journal article" date="2023" name="Mol. Phylogenet. Evol.">
        <title>Genome-scale phylogeny and comparative genomics of the fungal order Sordariales.</title>
        <authorList>
            <person name="Hensen N."/>
            <person name="Bonometti L."/>
            <person name="Westerberg I."/>
            <person name="Brannstrom I.O."/>
            <person name="Guillou S."/>
            <person name="Cros-Aarteil S."/>
            <person name="Calhoun S."/>
            <person name="Haridas S."/>
            <person name="Kuo A."/>
            <person name="Mondo S."/>
            <person name="Pangilinan J."/>
            <person name="Riley R."/>
            <person name="LaButti K."/>
            <person name="Andreopoulos B."/>
            <person name="Lipzen A."/>
            <person name="Chen C."/>
            <person name="Yan M."/>
            <person name="Daum C."/>
            <person name="Ng V."/>
            <person name="Clum A."/>
            <person name="Steindorff A."/>
            <person name="Ohm R.A."/>
            <person name="Martin F."/>
            <person name="Silar P."/>
            <person name="Natvig D.O."/>
            <person name="Lalanne C."/>
            <person name="Gautier V."/>
            <person name="Ament-Velasquez S.L."/>
            <person name="Kruys A."/>
            <person name="Hutchinson M.I."/>
            <person name="Powell A.J."/>
            <person name="Barry K."/>
            <person name="Miller A.N."/>
            <person name="Grigoriev I.V."/>
            <person name="Debuchy R."/>
            <person name="Gladieux P."/>
            <person name="Hiltunen Thoren M."/>
            <person name="Johannesson H."/>
        </authorList>
    </citation>
    <scope>NUCLEOTIDE SEQUENCE</scope>
    <source>
        <strain evidence="15">FGSC 1904</strain>
    </source>
</reference>
<dbReference type="GO" id="GO:0042761">
    <property type="term" value="P:very long-chain fatty acid biosynthetic process"/>
    <property type="evidence" value="ECO:0007669"/>
    <property type="project" value="TreeGrafter"/>
</dbReference>
<organism evidence="15 16">
    <name type="scientific">Sordaria brevicollis</name>
    <dbReference type="NCBI Taxonomy" id="83679"/>
    <lineage>
        <taxon>Eukaryota</taxon>
        <taxon>Fungi</taxon>
        <taxon>Dikarya</taxon>
        <taxon>Ascomycota</taxon>
        <taxon>Pezizomycotina</taxon>
        <taxon>Sordariomycetes</taxon>
        <taxon>Sordariomycetidae</taxon>
        <taxon>Sordariales</taxon>
        <taxon>Sordariaceae</taxon>
        <taxon>Sordaria</taxon>
    </lineage>
</organism>
<keyword evidence="16" id="KW-1185">Reference proteome</keyword>
<dbReference type="Proteomes" id="UP001281003">
    <property type="component" value="Unassembled WGS sequence"/>
</dbReference>
<dbReference type="GO" id="GO:0030148">
    <property type="term" value="P:sphingolipid biosynthetic process"/>
    <property type="evidence" value="ECO:0007669"/>
    <property type="project" value="TreeGrafter"/>
</dbReference>
<evidence type="ECO:0000256" key="10">
    <source>
        <dbReference type="ARBA" id="ARBA00023136"/>
    </source>
</evidence>
<proteinExistence type="inferred from homology"/>
<dbReference type="AlphaFoldDB" id="A0AAE0UD17"/>
<dbReference type="Pfam" id="PF04387">
    <property type="entry name" value="PTPLA"/>
    <property type="match status" value="1"/>
</dbReference>
<comment type="caution">
    <text evidence="15">The sequence shown here is derived from an EMBL/GenBank/DDBJ whole genome shotgun (WGS) entry which is preliminary data.</text>
</comment>
<dbReference type="PANTHER" id="PTHR11035">
    <property type="entry name" value="VERY-LONG-CHAIN (3R)-3-HYDROXYACYL-COA DEHYDRATASE"/>
    <property type="match status" value="1"/>
</dbReference>
<keyword evidence="9 14" id="KW-0443">Lipid metabolism</keyword>
<evidence type="ECO:0000256" key="9">
    <source>
        <dbReference type="ARBA" id="ARBA00023098"/>
    </source>
</evidence>
<comment type="similarity">
    <text evidence="3 14">Belongs to the very long-chain fatty acids dehydratase HACD family.</text>
</comment>
<evidence type="ECO:0000256" key="1">
    <source>
        <dbReference type="ARBA" id="ARBA00004141"/>
    </source>
</evidence>
<protein>
    <recommendedName>
        <fullName evidence="4 14">Very-long-chain (3R)-3-hydroxyacyl-CoA dehydratase</fullName>
        <ecNumber evidence="4 14">4.2.1.134</ecNumber>
    </recommendedName>
</protein>
<comment type="pathway">
    <text evidence="2 14">Lipid metabolism; fatty acid biosynthesis.</text>
</comment>
<evidence type="ECO:0000256" key="5">
    <source>
        <dbReference type="ARBA" id="ARBA00022516"/>
    </source>
</evidence>
<comment type="catalytic activity">
    <reaction evidence="13 14">
        <text>a very-long-chain (3R)-3-hydroxyacyl-CoA = a very-long-chain (2E)-enoyl-CoA + H2O</text>
        <dbReference type="Rhea" id="RHEA:45812"/>
        <dbReference type="ChEBI" id="CHEBI:15377"/>
        <dbReference type="ChEBI" id="CHEBI:83728"/>
        <dbReference type="ChEBI" id="CHEBI:85440"/>
        <dbReference type="EC" id="4.2.1.134"/>
    </reaction>
</comment>
<feature type="transmembrane region" description="Helical" evidence="14">
    <location>
        <begin position="192"/>
        <end position="212"/>
    </location>
</feature>
<feature type="transmembrane region" description="Helical" evidence="14">
    <location>
        <begin position="157"/>
        <end position="180"/>
    </location>
</feature>
<evidence type="ECO:0000313" key="15">
    <source>
        <dbReference type="EMBL" id="KAK3399280.1"/>
    </source>
</evidence>
<keyword evidence="11 14" id="KW-0275">Fatty acid biosynthesis</keyword>
<dbReference type="InterPro" id="IPR007482">
    <property type="entry name" value="Tyr_Pase-like_PTPLA"/>
</dbReference>
<keyword evidence="6 14" id="KW-0812">Transmembrane</keyword>
<evidence type="ECO:0000313" key="16">
    <source>
        <dbReference type="Proteomes" id="UP001281003"/>
    </source>
</evidence>
<keyword evidence="5 14" id="KW-0444">Lipid biosynthesis</keyword>
<dbReference type="GO" id="GO:0005789">
    <property type="term" value="C:endoplasmic reticulum membrane"/>
    <property type="evidence" value="ECO:0007669"/>
    <property type="project" value="UniProtKB-SubCell"/>
</dbReference>
<evidence type="ECO:0000256" key="12">
    <source>
        <dbReference type="ARBA" id="ARBA00023239"/>
    </source>
</evidence>
<comment type="subcellular location">
    <subcellularLocation>
        <location evidence="14">Endoplasmic reticulum membrane</location>
        <topology evidence="14">Multi-pass membrane protein</topology>
    </subcellularLocation>
    <subcellularLocation>
        <location evidence="1">Membrane</location>
        <topology evidence="1">Multi-pass membrane protein</topology>
    </subcellularLocation>
</comment>
<evidence type="ECO:0000256" key="13">
    <source>
        <dbReference type="ARBA" id="ARBA00036671"/>
    </source>
</evidence>
<evidence type="ECO:0000256" key="8">
    <source>
        <dbReference type="ARBA" id="ARBA00022989"/>
    </source>
</evidence>
<keyword evidence="10 14" id="KW-0472">Membrane</keyword>
<evidence type="ECO:0000256" key="4">
    <source>
        <dbReference type="ARBA" id="ARBA00013122"/>
    </source>
</evidence>
<keyword evidence="12 14" id="KW-0456">Lyase</keyword>
<dbReference type="EMBL" id="JAUTDP010000005">
    <property type="protein sequence ID" value="KAK3399280.1"/>
    <property type="molecule type" value="Genomic_DNA"/>
</dbReference>
<evidence type="ECO:0000256" key="6">
    <source>
        <dbReference type="ARBA" id="ARBA00022692"/>
    </source>
</evidence>
<sequence length="237" mass="26515">MASAIRKGYLVLYNAASAGAWARILFRVASVYFAHGATAVPPVVEDFARVTQTFAVMEIFHALTGAFRQLFTPNPPSMLLPLPGPFTRSIVPAPLFTTVMQVASRLMLVWGICFPFPHLNVSTWYSSMLTAWSTTEVIRYTYFALKQFDFIPYWLHWLRYSAFLVLYPMGISSEVAMIIKAYLGPAVSLANWYPWALVAVLLSYIPGSFVLYTHMLKQRKKQVGGVAGAAKKAKKSQ</sequence>
<evidence type="ECO:0000256" key="3">
    <source>
        <dbReference type="ARBA" id="ARBA00007811"/>
    </source>
</evidence>
<feature type="non-terminal residue" evidence="15">
    <location>
        <position position="237"/>
    </location>
</feature>
<evidence type="ECO:0000256" key="7">
    <source>
        <dbReference type="ARBA" id="ARBA00022832"/>
    </source>
</evidence>
<keyword evidence="14" id="KW-0256">Endoplasmic reticulum</keyword>
<comment type="caution">
    <text evidence="14">Lacks conserved residue(s) required for the propagation of feature annotation.</text>
</comment>
<evidence type="ECO:0000256" key="2">
    <source>
        <dbReference type="ARBA" id="ARBA00005194"/>
    </source>
</evidence>
<accession>A0AAE0UD17</accession>
<gene>
    <name evidence="15" type="ORF">B0T20DRAFT_374941</name>
</gene>
<dbReference type="EC" id="4.2.1.134" evidence="4 14"/>
<dbReference type="GO" id="GO:0102158">
    <property type="term" value="F:very-long-chain (3R)-3-hydroxyacyl-CoA dehydratase activity"/>
    <property type="evidence" value="ECO:0007669"/>
    <property type="project" value="UniProtKB-EC"/>
</dbReference>
<keyword evidence="8 14" id="KW-1133">Transmembrane helix</keyword>
<comment type="function">
    <text evidence="14">Catalyzes the third of the four reactions of the long-chain fatty acids elongation cycle. This endoplasmic reticulum-bound enzymatic process, allows the addition of two carbons to the chain of long- and very long-chain fatty acids/VLCFAs per cycle. This enzyme catalyzes the dehydration of the 3-hydroxyacyl-CoA intermediate into trans-2,3-enoyl-CoA, within each cycle of fatty acid elongation. Thereby, it participates to the production of VLCFAs of different chain lengths that are involved in multiple biological processes as precursors of membrane lipids and lipid mediators.</text>
</comment>
<dbReference type="PANTHER" id="PTHR11035:SF3">
    <property type="entry name" value="VERY-LONG-CHAIN (3R)-3-HYDROXYACYL-COA DEHYDRATASE"/>
    <property type="match status" value="1"/>
</dbReference>
<evidence type="ECO:0000256" key="11">
    <source>
        <dbReference type="ARBA" id="ARBA00023160"/>
    </source>
</evidence>
<evidence type="ECO:0000256" key="14">
    <source>
        <dbReference type="RuleBase" id="RU363109"/>
    </source>
</evidence>
<name>A0AAE0UD17_SORBR</name>
<dbReference type="GO" id="GO:0030497">
    <property type="term" value="P:fatty acid elongation"/>
    <property type="evidence" value="ECO:0007669"/>
    <property type="project" value="TreeGrafter"/>
</dbReference>
<keyword evidence="7 14" id="KW-0276">Fatty acid metabolism</keyword>